<dbReference type="GO" id="GO:0008509">
    <property type="term" value="F:monoatomic anion transmembrane transporter activity"/>
    <property type="evidence" value="ECO:0007669"/>
    <property type="project" value="InterPro"/>
</dbReference>
<dbReference type="Pfam" id="PF07565">
    <property type="entry name" value="Band_3_cyto"/>
    <property type="match status" value="1"/>
</dbReference>
<keyword evidence="8 9" id="KW-0472">Membrane</keyword>
<feature type="region of interest" description="Disordered" evidence="10">
    <location>
        <begin position="974"/>
        <end position="995"/>
    </location>
</feature>
<evidence type="ECO:0000259" key="11">
    <source>
        <dbReference type="Pfam" id="PF00955"/>
    </source>
</evidence>
<dbReference type="PRINTS" id="PR01232">
    <property type="entry name" value="NAHCO3TRSPRT"/>
</dbReference>
<reference evidence="14" key="1">
    <citation type="submission" date="2017-01" db="EMBL/GenBank/DDBJ databases">
        <title>Comparative genomics of anhydrobiosis in the tardigrade Hypsibius dujardini.</title>
        <authorList>
            <person name="Yoshida Y."/>
            <person name="Koutsovoulos G."/>
            <person name="Laetsch D."/>
            <person name="Stevens L."/>
            <person name="Kumar S."/>
            <person name="Horikawa D."/>
            <person name="Ishino K."/>
            <person name="Komine S."/>
            <person name="Tomita M."/>
            <person name="Blaxter M."/>
            <person name="Arakawa K."/>
        </authorList>
    </citation>
    <scope>NUCLEOTIDE SEQUENCE [LARGE SCALE GENOMIC DNA]</scope>
    <source>
        <strain evidence="14">Z151</strain>
    </source>
</reference>
<evidence type="ECO:0000256" key="3">
    <source>
        <dbReference type="ARBA" id="ARBA00022448"/>
    </source>
</evidence>
<feature type="transmembrane region" description="Helical" evidence="9">
    <location>
        <begin position="650"/>
        <end position="668"/>
    </location>
</feature>
<dbReference type="PRINTS" id="PR01231">
    <property type="entry name" value="HCO3TRNSPORT"/>
</dbReference>
<evidence type="ECO:0000313" key="14">
    <source>
        <dbReference type="Proteomes" id="UP000192578"/>
    </source>
</evidence>
<feature type="region of interest" description="Disordered" evidence="10">
    <location>
        <begin position="1055"/>
        <end position="1103"/>
    </location>
</feature>
<organism evidence="13 14">
    <name type="scientific">Hypsibius exemplaris</name>
    <name type="common">Freshwater tardigrade</name>
    <dbReference type="NCBI Taxonomy" id="2072580"/>
    <lineage>
        <taxon>Eukaryota</taxon>
        <taxon>Metazoa</taxon>
        <taxon>Ecdysozoa</taxon>
        <taxon>Tardigrada</taxon>
        <taxon>Eutardigrada</taxon>
        <taxon>Parachela</taxon>
        <taxon>Hypsibioidea</taxon>
        <taxon>Hypsibiidae</taxon>
        <taxon>Hypsibius</taxon>
    </lineage>
</organism>
<sequence>MDPTKLFTQADYDLVGDIETRSNMFSLGVEDGPDQDQPQPFLIHLHRPLFCELIELKAGKKHGTIPAGDQEWRETARWVKFEENVEEGGNRWSKPFVASLPLHSLMELRSCLTNGLILWDIEASNLLDVWNLVVDEWVQSGSLEAGLRDAVLGVLLQRHKHQSQRRIRPVASRDQDGMTKRSLSEYFRSASSNILDRVDSGYGRDRSGSITHHSTIMADFDSGTPTADGSTAPARTDSVKANMHFFKKLPGGVEAANILIAELDILTKPVHAFIRLAKPTVFGNLTEVPAPTRFIFVLLGPKSTPMRYHQVGRTMGTLLSDELFQHAVYDAKGRPDILRAVDEFLGAATVLPPGEWDPSIRIEPPAKVQTQGARLKDKFKREGSMADFLEIEEAEAKEHAGNDHGGGIIRTGRFCGGLIADIKRKVPFYLSDFRDALHMQSLASFIFLYFASMTPLITFGGLMSDLLKKRMGAMETILGRAFSGVVWGFTAGQPLVILGSTGPILVFELIVFNLCESFGIEYLSFRVWIGLWSMLQLLVMVAFDLSFLVSYITRFTEESFAALVSAIFVYEAFKKLFHIAKEEPLRTFPERALPPALCDCRINNETLRPLTDNFTKAQCLESVHFAVGNVTTHGSLVGPECNVHAHVPDAFLLSVLLFFGTYIVARILKDFKTSPYLPTRFRQFVSDFAVIISISLFVTLDFCLGIPTPKLSVPQKLEPTYDMRNGSWIVPPFGDNPWWTALAAFIPGLLATILIFMDQQITSVIVNRKENRFRKGSGYHLDLLVVAILTGLLSLLGMPWMIADTVLSLTHVASLKMESDVAAPGEHPTFLGVREQRITNIAISIAIGTSIFMTVILQVIPMPVLFGVFLFMGLNALNGLQFTDRLKLIFMPLKYQPDYYYLRHVRITKVHVFTGVQLLCLAVLWVLKSFLETAMLFPIMVGALVGVRKLLDYIFTQFELSYLDDIIPESVKRKKEDRERRASGHNGSLIGENGSPPNVEDGFLRIRLPTGNYLTVPVGNSPHDREASPPLNFTEEVNKTGIWRHVSSANLRSQVNESEENALTVPSTGSRWKRSDVLRLEDRQPLSLSPVPDSPDEQSLCGK</sequence>
<dbReference type="GO" id="GO:0005452">
    <property type="term" value="F:solute:inorganic anion antiporter activity"/>
    <property type="evidence" value="ECO:0007669"/>
    <property type="project" value="InterPro"/>
</dbReference>
<evidence type="ECO:0000256" key="8">
    <source>
        <dbReference type="ARBA" id="ARBA00023136"/>
    </source>
</evidence>
<dbReference type="EMBL" id="MTYJ01000004">
    <property type="protein sequence ID" value="OQV25048.1"/>
    <property type="molecule type" value="Genomic_DNA"/>
</dbReference>
<evidence type="ECO:0000256" key="2">
    <source>
        <dbReference type="ARBA" id="ARBA00010993"/>
    </source>
</evidence>
<dbReference type="AlphaFoldDB" id="A0A1W0XCB6"/>
<gene>
    <name evidence="13" type="ORF">BV898_01258</name>
</gene>
<evidence type="ECO:0000259" key="12">
    <source>
        <dbReference type="Pfam" id="PF07565"/>
    </source>
</evidence>
<feature type="domain" description="Band 3 cytoplasmic" evidence="12">
    <location>
        <begin position="68"/>
        <end position="358"/>
    </location>
</feature>
<dbReference type="Gene3D" id="1.10.287.570">
    <property type="entry name" value="Helical hairpin bin"/>
    <property type="match status" value="1"/>
</dbReference>
<dbReference type="SUPFAM" id="SSF55804">
    <property type="entry name" value="Phoshotransferase/anion transport protein"/>
    <property type="match status" value="1"/>
</dbReference>
<protein>
    <recommendedName>
        <fullName evidence="9">Anion exchange protein</fullName>
    </recommendedName>
</protein>
<evidence type="ECO:0000256" key="7">
    <source>
        <dbReference type="ARBA" id="ARBA00023065"/>
    </source>
</evidence>
<feature type="transmembrane region" description="Helical" evidence="9">
    <location>
        <begin position="442"/>
        <end position="463"/>
    </location>
</feature>
<comment type="similarity">
    <text evidence="2 9">Belongs to the anion exchanger (TC 2.A.31) family.</text>
</comment>
<dbReference type="InterPro" id="IPR011531">
    <property type="entry name" value="HCO3_transpt-like_TM_dom"/>
</dbReference>
<keyword evidence="7 9" id="KW-0406">Ion transport</keyword>
<keyword evidence="3 9" id="KW-0813">Transport</keyword>
<dbReference type="InterPro" id="IPR013769">
    <property type="entry name" value="Band3_cytoplasmic_dom"/>
</dbReference>
<dbReference type="FunFam" id="1.10.287.570:FF:000001">
    <property type="entry name" value="Anion exchange protein"/>
    <property type="match status" value="1"/>
</dbReference>
<dbReference type="Pfam" id="PF00955">
    <property type="entry name" value="HCO3_cotransp"/>
    <property type="match status" value="1"/>
</dbReference>
<dbReference type="OrthoDB" id="1735926at2759"/>
<dbReference type="Gene3D" id="3.40.930.10">
    <property type="entry name" value="Mannitol-specific EII, Chain A"/>
    <property type="match status" value="1"/>
</dbReference>
<comment type="caution">
    <text evidence="9">Lacks conserved residue(s) required for the propagation of feature annotation.</text>
</comment>
<evidence type="ECO:0000256" key="9">
    <source>
        <dbReference type="RuleBase" id="RU362035"/>
    </source>
</evidence>
<dbReference type="GO" id="GO:0008510">
    <property type="term" value="F:sodium:bicarbonate symporter activity"/>
    <property type="evidence" value="ECO:0007669"/>
    <property type="project" value="TreeGrafter"/>
</dbReference>
<evidence type="ECO:0000256" key="1">
    <source>
        <dbReference type="ARBA" id="ARBA00004554"/>
    </source>
</evidence>
<dbReference type="InterPro" id="IPR003020">
    <property type="entry name" value="HCO3_transpt_euk"/>
</dbReference>
<dbReference type="PANTHER" id="PTHR11453">
    <property type="entry name" value="ANION EXCHANGE PROTEIN"/>
    <property type="match status" value="1"/>
</dbReference>
<accession>A0A1W0XCB6</accession>
<feature type="domain" description="Bicarbonate transporter-like transmembrane" evidence="11">
    <location>
        <begin position="413"/>
        <end position="967"/>
    </location>
</feature>
<feature type="transmembrane region" description="Helical" evidence="9">
    <location>
        <begin position="841"/>
        <end position="871"/>
    </location>
</feature>
<dbReference type="NCBIfam" id="TIGR00834">
    <property type="entry name" value="ae"/>
    <property type="match status" value="1"/>
</dbReference>
<keyword evidence="6 9" id="KW-1133">Transmembrane helix</keyword>
<name>A0A1W0XCB6_HYPEX</name>
<feature type="transmembrane region" description="Helical" evidence="9">
    <location>
        <begin position="484"/>
        <end position="507"/>
    </location>
</feature>
<feature type="transmembrane region" description="Helical" evidence="9">
    <location>
        <begin position="910"/>
        <end position="927"/>
    </location>
</feature>
<feature type="transmembrane region" description="Helical" evidence="9">
    <location>
        <begin position="778"/>
        <end position="802"/>
    </location>
</feature>
<dbReference type="InterPro" id="IPR016152">
    <property type="entry name" value="PTrfase/Anion_transptr"/>
</dbReference>
<feature type="transmembrane region" description="Helical" evidence="9">
    <location>
        <begin position="527"/>
        <end position="548"/>
    </location>
</feature>
<evidence type="ECO:0000313" key="13">
    <source>
        <dbReference type="EMBL" id="OQV25048.1"/>
    </source>
</evidence>
<comment type="subcellular location">
    <subcellularLocation>
        <location evidence="1">Basolateral cell membrane</location>
        <topology evidence="1">Multi-pass membrane protein</topology>
    </subcellularLocation>
    <subcellularLocation>
        <location evidence="9">Membrane</location>
        <topology evidence="9">Multi-pass membrane protein</topology>
    </subcellularLocation>
</comment>
<proteinExistence type="inferred from homology"/>
<dbReference type="PANTHER" id="PTHR11453:SF36">
    <property type="entry name" value="ANION EXCHANGE PROTEIN"/>
    <property type="match status" value="1"/>
</dbReference>
<dbReference type="Proteomes" id="UP000192578">
    <property type="component" value="Unassembled WGS sequence"/>
</dbReference>
<keyword evidence="14" id="KW-1185">Reference proteome</keyword>
<keyword evidence="4" id="KW-1003">Cell membrane</keyword>
<dbReference type="GO" id="GO:0016323">
    <property type="term" value="C:basolateral plasma membrane"/>
    <property type="evidence" value="ECO:0007669"/>
    <property type="project" value="UniProtKB-SubCell"/>
</dbReference>
<evidence type="ECO:0000256" key="4">
    <source>
        <dbReference type="ARBA" id="ARBA00022475"/>
    </source>
</evidence>
<feature type="transmembrane region" description="Helical" evidence="9">
    <location>
        <begin position="738"/>
        <end position="757"/>
    </location>
</feature>
<evidence type="ECO:0000256" key="5">
    <source>
        <dbReference type="ARBA" id="ARBA00022692"/>
    </source>
</evidence>
<dbReference type="InterPro" id="IPR003024">
    <property type="entry name" value="Na/HCO3_transpt"/>
</dbReference>
<evidence type="ECO:0000256" key="6">
    <source>
        <dbReference type="ARBA" id="ARBA00022989"/>
    </source>
</evidence>
<comment type="caution">
    <text evidence="13">The sequence shown here is derived from an EMBL/GenBank/DDBJ whole genome shotgun (WGS) entry which is preliminary data.</text>
</comment>
<feature type="compositionally biased region" description="Basic and acidic residues" evidence="10">
    <location>
        <begin position="1073"/>
        <end position="1084"/>
    </location>
</feature>
<keyword evidence="5 9" id="KW-0812">Transmembrane</keyword>
<dbReference type="GO" id="GO:0051453">
    <property type="term" value="P:regulation of intracellular pH"/>
    <property type="evidence" value="ECO:0007669"/>
    <property type="project" value="TreeGrafter"/>
</dbReference>
<evidence type="ECO:0000256" key="10">
    <source>
        <dbReference type="SAM" id="MobiDB-lite"/>
    </source>
</evidence>